<feature type="transmembrane region" description="Helical" evidence="9">
    <location>
        <begin position="12"/>
        <end position="34"/>
    </location>
</feature>
<evidence type="ECO:0000256" key="3">
    <source>
        <dbReference type="ARBA" id="ARBA00022475"/>
    </source>
</evidence>
<keyword evidence="3" id="KW-1003">Cell membrane</keyword>
<comment type="similarity">
    <text evidence="8 9">Belongs to the TRAP transporter small permease family.</text>
</comment>
<dbReference type="EMBL" id="JAUFQY010000002">
    <property type="protein sequence ID" value="MDN3702607.1"/>
    <property type="molecule type" value="Genomic_DNA"/>
</dbReference>
<accession>A0ABT8CLI8</accession>
<gene>
    <name evidence="11" type="ORF">QWY96_19885</name>
</gene>
<evidence type="ECO:0000313" key="12">
    <source>
        <dbReference type="Proteomes" id="UP001223712"/>
    </source>
</evidence>
<protein>
    <recommendedName>
        <fullName evidence="9">TRAP transporter small permease protein</fullName>
    </recommendedName>
</protein>
<keyword evidence="7 9" id="KW-0472">Membrane</keyword>
<evidence type="ECO:0000256" key="5">
    <source>
        <dbReference type="ARBA" id="ARBA00022692"/>
    </source>
</evidence>
<keyword evidence="2 9" id="KW-0813">Transport</keyword>
<comment type="subunit">
    <text evidence="9">The complex comprises the extracytoplasmic solute receptor protein and the two transmembrane proteins.</text>
</comment>
<keyword evidence="12" id="KW-1185">Reference proteome</keyword>
<comment type="caution">
    <text evidence="11">The sequence shown here is derived from an EMBL/GenBank/DDBJ whole genome shotgun (WGS) entry which is preliminary data.</text>
</comment>
<dbReference type="Pfam" id="PF04290">
    <property type="entry name" value="DctQ"/>
    <property type="match status" value="1"/>
</dbReference>
<organism evidence="11 12">
    <name type="scientific">Vibrio artabrorum</name>
    <dbReference type="NCBI Taxonomy" id="446374"/>
    <lineage>
        <taxon>Bacteria</taxon>
        <taxon>Pseudomonadati</taxon>
        <taxon>Pseudomonadota</taxon>
        <taxon>Gammaproteobacteria</taxon>
        <taxon>Vibrionales</taxon>
        <taxon>Vibrionaceae</taxon>
        <taxon>Vibrio</taxon>
    </lineage>
</organism>
<sequence>MIIDVINGYIDKALRALLAFFMVAMIVAVTWQVFSRFILNDPSNLTDELSRYLLIWIGVLGGAYTLSIRRHLALEILYSRASQKGRFVLSIITNSLVLLISSVAFVYGGMTLTLTTLSNGQISPGIVIFGNNLLIGYIYSVVPIAGVLISYFATLDIISSATSLLKLHQKKMDNLGIGIVL</sequence>
<feature type="transmembrane region" description="Helical" evidence="9">
    <location>
        <begin position="87"/>
        <end position="107"/>
    </location>
</feature>
<evidence type="ECO:0000256" key="4">
    <source>
        <dbReference type="ARBA" id="ARBA00022519"/>
    </source>
</evidence>
<evidence type="ECO:0000256" key="9">
    <source>
        <dbReference type="RuleBase" id="RU369079"/>
    </source>
</evidence>
<evidence type="ECO:0000256" key="1">
    <source>
        <dbReference type="ARBA" id="ARBA00004429"/>
    </source>
</evidence>
<evidence type="ECO:0000256" key="8">
    <source>
        <dbReference type="ARBA" id="ARBA00038436"/>
    </source>
</evidence>
<proteinExistence type="inferred from homology"/>
<evidence type="ECO:0000256" key="7">
    <source>
        <dbReference type="ARBA" id="ARBA00023136"/>
    </source>
</evidence>
<evidence type="ECO:0000256" key="6">
    <source>
        <dbReference type="ARBA" id="ARBA00022989"/>
    </source>
</evidence>
<dbReference type="PANTHER" id="PTHR35011:SF2">
    <property type="entry name" value="2,3-DIKETO-L-GULONATE TRAP TRANSPORTER SMALL PERMEASE PROTEIN YIAM"/>
    <property type="match status" value="1"/>
</dbReference>
<dbReference type="Proteomes" id="UP001223712">
    <property type="component" value="Unassembled WGS sequence"/>
</dbReference>
<evidence type="ECO:0000313" key="11">
    <source>
        <dbReference type="EMBL" id="MDN3702607.1"/>
    </source>
</evidence>
<feature type="domain" description="Tripartite ATP-independent periplasmic transporters DctQ component" evidence="10">
    <location>
        <begin position="25"/>
        <end position="160"/>
    </location>
</feature>
<dbReference type="InterPro" id="IPR007387">
    <property type="entry name" value="TRAP_DctQ"/>
</dbReference>
<keyword evidence="4 9" id="KW-0997">Cell inner membrane</keyword>
<name>A0ABT8CLI8_9VIBR</name>
<evidence type="ECO:0000256" key="2">
    <source>
        <dbReference type="ARBA" id="ARBA00022448"/>
    </source>
</evidence>
<comment type="function">
    <text evidence="9">Part of the tripartite ATP-independent periplasmic (TRAP) transport system.</text>
</comment>
<keyword evidence="5 9" id="KW-0812">Transmembrane</keyword>
<comment type="subcellular location">
    <subcellularLocation>
        <location evidence="1 9">Cell inner membrane</location>
        <topology evidence="1 9">Multi-pass membrane protein</topology>
    </subcellularLocation>
</comment>
<keyword evidence="6 9" id="KW-1133">Transmembrane helix</keyword>
<feature type="transmembrane region" description="Helical" evidence="9">
    <location>
        <begin position="137"/>
        <end position="165"/>
    </location>
</feature>
<evidence type="ECO:0000259" key="10">
    <source>
        <dbReference type="Pfam" id="PF04290"/>
    </source>
</evidence>
<dbReference type="InterPro" id="IPR055348">
    <property type="entry name" value="DctQ"/>
</dbReference>
<dbReference type="RefSeq" id="WP_290334991.1">
    <property type="nucleotide sequence ID" value="NZ_JAUFQY010000002.1"/>
</dbReference>
<reference evidence="12" key="1">
    <citation type="journal article" date="2019" name="Int. J. Syst. Evol. Microbiol.">
        <title>The Global Catalogue of Microorganisms (GCM) 10K type strain sequencing project: providing services to taxonomists for standard genome sequencing and annotation.</title>
        <authorList>
            <consortium name="The Broad Institute Genomics Platform"/>
            <consortium name="The Broad Institute Genome Sequencing Center for Infectious Disease"/>
            <person name="Wu L."/>
            <person name="Ma J."/>
        </authorList>
    </citation>
    <scope>NUCLEOTIDE SEQUENCE [LARGE SCALE GENOMIC DNA]</scope>
    <source>
        <strain evidence="12">CECT 7226</strain>
    </source>
</reference>
<dbReference type="PANTHER" id="PTHR35011">
    <property type="entry name" value="2,3-DIKETO-L-GULONATE TRAP TRANSPORTER SMALL PERMEASE PROTEIN YIAM"/>
    <property type="match status" value="1"/>
</dbReference>
<feature type="transmembrane region" description="Helical" evidence="9">
    <location>
        <begin position="49"/>
        <end position="66"/>
    </location>
</feature>